<comment type="subcellular location">
    <subcellularLocation>
        <location evidence="1">Cell membrane</location>
        <topology evidence="1">Lipid-anchor</topology>
        <topology evidence="1">GPI-anchor</topology>
    </subcellularLocation>
    <subcellularLocation>
        <location evidence="2">Secreted</location>
    </subcellularLocation>
</comment>
<reference evidence="18 19" key="1">
    <citation type="journal article" date="2014" name="Genome Biol. Evol.">
        <title>Comparative genomics and transcriptomics analyses reveal divergent lifestyle features of nematode endoparasitic fungus Hirsutella minnesotensis.</title>
        <authorList>
            <person name="Lai Y."/>
            <person name="Liu K."/>
            <person name="Zhang X."/>
            <person name="Zhang X."/>
            <person name="Li K."/>
            <person name="Wang N."/>
            <person name="Shu C."/>
            <person name="Wu Y."/>
            <person name="Wang C."/>
            <person name="Bushley K.E."/>
            <person name="Xiang M."/>
            <person name="Liu X."/>
        </authorList>
    </citation>
    <scope>NUCLEOTIDE SEQUENCE [LARGE SCALE GENOMIC DNA]</scope>
    <source>
        <strain evidence="18 19">3608</strain>
    </source>
</reference>
<dbReference type="OrthoDB" id="3559948at2759"/>
<comment type="caution">
    <text evidence="15">Lacks conserved residue(s) required for the propagation of feature annotation.</text>
</comment>
<protein>
    <recommendedName>
        <fullName evidence="17">CFEM domain-containing protein</fullName>
    </recommendedName>
</protein>
<gene>
    <name evidence="18" type="ORF">HIM_04263</name>
</gene>
<evidence type="ECO:0000256" key="7">
    <source>
        <dbReference type="ARBA" id="ARBA00022622"/>
    </source>
</evidence>
<keyword evidence="4" id="KW-1003">Cell membrane</keyword>
<keyword evidence="14" id="KW-0449">Lipoprotein</keyword>
<evidence type="ECO:0000256" key="3">
    <source>
        <dbReference type="ARBA" id="ARBA00010031"/>
    </source>
</evidence>
<evidence type="ECO:0000256" key="14">
    <source>
        <dbReference type="ARBA" id="ARBA00023288"/>
    </source>
</evidence>
<keyword evidence="8 15" id="KW-0479">Metal-binding</keyword>
<evidence type="ECO:0000256" key="4">
    <source>
        <dbReference type="ARBA" id="ARBA00022475"/>
    </source>
</evidence>
<dbReference type="PROSITE" id="PS52012">
    <property type="entry name" value="CFEM"/>
    <property type="match status" value="1"/>
</dbReference>
<evidence type="ECO:0000256" key="15">
    <source>
        <dbReference type="PROSITE-ProRule" id="PRU01356"/>
    </source>
</evidence>
<evidence type="ECO:0000256" key="9">
    <source>
        <dbReference type="ARBA" id="ARBA00022729"/>
    </source>
</evidence>
<evidence type="ECO:0000256" key="6">
    <source>
        <dbReference type="ARBA" id="ARBA00022617"/>
    </source>
</evidence>
<evidence type="ECO:0000256" key="11">
    <source>
        <dbReference type="ARBA" id="ARBA00023136"/>
    </source>
</evidence>
<keyword evidence="6 15" id="KW-0349">Heme</keyword>
<keyword evidence="12" id="KW-1015">Disulfide bond</keyword>
<keyword evidence="11" id="KW-0472">Membrane</keyword>
<evidence type="ECO:0000256" key="12">
    <source>
        <dbReference type="ARBA" id="ARBA00023157"/>
    </source>
</evidence>
<feature type="binding site" description="axial binding residue" evidence="15">
    <location>
        <position position="44"/>
    </location>
    <ligand>
        <name>heme</name>
        <dbReference type="ChEBI" id="CHEBI:30413"/>
    </ligand>
    <ligandPart>
        <name>Fe</name>
        <dbReference type="ChEBI" id="CHEBI:18248"/>
    </ligandPart>
</feature>
<dbReference type="EMBL" id="KQ030512">
    <property type="protein sequence ID" value="KJZ76181.1"/>
    <property type="molecule type" value="Genomic_DNA"/>
</dbReference>
<dbReference type="GO" id="GO:0098552">
    <property type="term" value="C:side of membrane"/>
    <property type="evidence" value="ECO:0007669"/>
    <property type="project" value="UniProtKB-KW"/>
</dbReference>
<evidence type="ECO:0000256" key="1">
    <source>
        <dbReference type="ARBA" id="ARBA00004609"/>
    </source>
</evidence>
<evidence type="ECO:0000313" key="19">
    <source>
        <dbReference type="Proteomes" id="UP000054481"/>
    </source>
</evidence>
<dbReference type="Pfam" id="PF05730">
    <property type="entry name" value="CFEM"/>
    <property type="match status" value="1"/>
</dbReference>
<dbReference type="Proteomes" id="UP000054481">
    <property type="component" value="Unassembled WGS sequence"/>
</dbReference>
<organism evidence="18 19">
    <name type="scientific">Hirsutella minnesotensis 3608</name>
    <dbReference type="NCBI Taxonomy" id="1043627"/>
    <lineage>
        <taxon>Eukaryota</taxon>
        <taxon>Fungi</taxon>
        <taxon>Dikarya</taxon>
        <taxon>Ascomycota</taxon>
        <taxon>Pezizomycotina</taxon>
        <taxon>Sordariomycetes</taxon>
        <taxon>Hypocreomycetidae</taxon>
        <taxon>Hypocreales</taxon>
        <taxon>Ophiocordycipitaceae</taxon>
        <taxon>Hirsutella</taxon>
    </lineage>
</organism>
<evidence type="ECO:0000256" key="16">
    <source>
        <dbReference type="SAM" id="SignalP"/>
    </source>
</evidence>
<feature type="domain" description="CFEM" evidence="17">
    <location>
        <begin position="1"/>
        <end position="71"/>
    </location>
</feature>
<name>A0A0F7ZLA7_9HYPO</name>
<dbReference type="GO" id="GO:0005886">
    <property type="term" value="C:plasma membrane"/>
    <property type="evidence" value="ECO:0007669"/>
    <property type="project" value="UniProtKB-SubCell"/>
</dbReference>
<keyword evidence="13" id="KW-0325">Glycoprotein</keyword>
<keyword evidence="9 16" id="KW-0732">Signal</keyword>
<evidence type="ECO:0000313" key="18">
    <source>
        <dbReference type="EMBL" id="KJZ76181.1"/>
    </source>
</evidence>
<keyword evidence="19" id="KW-1185">Reference proteome</keyword>
<evidence type="ECO:0000256" key="5">
    <source>
        <dbReference type="ARBA" id="ARBA00022525"/>
    </source>
</evidence>
<dbReference type="AlphaFoldDB" id="A0A0F7ZLA7"/>
<dbReference type="InterPro" id="IPR008427">
    <property type="entry name" value="Extracellular_membr_CFEM_dom"/>
</dbReference>
<accession>A0A0F7ZLA7</accession>
<evidence type="ECO:0000256" key="2">
    <source>
        <dbReference type="ARBA" id="ARBA00004613"/>
    </source>
</evidence>
<proteinExistence type="inferred from homology"/>
<sequence length="71" mass="7429">MQFKSALILFAASAMASDLSGLPECAKKCVTDNFGRSGCKDPSDQACLCKSKAYKEAVISCVVKSCNGSDV</sequence>
<dbReference type="PANTHER" id="PTHR37928">
    <property type="entry name" value="CFEM DOMAIN PROTEIN (AFU_ORTHOLOGUE AFUA_6G14090)"/>
    <property type="match status" value="1"/>
</dbReference>
<dbReference type="GO" id="GO:0046872">
    <property type="term" value="F:metal ion binding"/>
    <property type="evidence" value="ECO:0007669"/>
    <property type="project" value="UniProtKB-UniRule"/>
</dbReference>
<evidence type="ECO:0000256" key="10">
    <source>
        <dbReference type="ARBA" id="ARBA00023004"/>
    </source>
</evidence>
<evidence type="ECO:0000256" key="8">
    <source>
        <dbReference type="ARBA" id="ARBA00022723"/>
    </source>
</evidence>
<evidence type="ECO:0000256" key="13">
    <source>
        <dbReference type="ARBA" id="ARBA00023180"/>
    </source>
</evidence>
<feature type="chain" id="PRO_5002526027" description="CFEM domain-containing protein" evidence="16">
    <location>
        <begin position="22"/>
        <end position="71"/>
    </location>
</feature>
<comment type="similarity">
    <text evidence="3">Belongs to the RBT5 family.</text>
</comment>
<keyword evidence="10 15" id="KW-0408">Iron</keyword>
<dbReference type="GO" id="GO:0005576">
    <property type="term" value="C:extracellular region"/>
    <property type="evidence" value="ECO:0007669"/>
    <property type="project" value="UniProtKB-SubCell"/>
</dbReference>
<dbReference type="InterPro" id="IPR051735">
    <property type="entry name" value="CFEM_domain"/>
</dbReference>
<dbReference type="PANTHER" id="PTHR37928:SF2">
    <property type="entry name" value="GPI ANCHORED CFEM DOMAIN PROTEIN (AFU_ORTHOLOGUE AFUA_6G10580)"/>
    <property type="match status" value="1"/>
</dbReference>
<evidence type="ECO:0000259" key="17">
    <source>
        <dbReference type="PROSITE" id="PS52012"/>
    </source>
</evidence>
<keyword evidence="5" id="KW-0964">Secreted</keyword>
<keyword evidence="7" id="KW-0336">GPI-anchor</keyword>
<dbReference type="SMART" id="SM00747">
    <property type="entry name" value="CFEM"/>
    <property type="match status" value="1"/>
</dbReference>
<feature type="signal peptide" evidence="16">
    <location>
        <begin position="1"/>
        <end position="21"/>
    </location>
</feature>